<dbReference type="InterPro" id="IPR039426">
    <property type="entry name" value="TonB-dep_rcpt-like"/>
</dbReference>
<keyword evidence="9 11" id="KW-0472">Membrane</keyword>
<evidence type="ECO:0000256" key="14">
    <source>
        <dbReference type="SAM" id="SignalP"/>
    </source>
</evidence>
<reference evidence="17 18" key="1">
    <citation type="submission" date="2016-10" db="EMBL/GenBank/DDBJ databases">
        <authorList>
            <person name="de Groot N.N."/>
        </authorList>
    </citation>
    <scope>NUCLEOTIDE SEQUENCE [LARGE SCALE GENOMIC DNA]</scope>
    <source>
        <strain evidence="17 18">S5-249</strain>
    </source>
</reference>
<dbReference type="Proteomes" id="UP000198824">
    <property type="component" value="Unassembled WGS sequence"/>
</dbReference>
<keyword evidence="14" id="KW-0732">Signal</keyword>
<evidence type="ECO:0000256" key="6">
    <source>
        <dbReference type="ARBA" id="ARBA00023004"/>
    </source>
</evidence>
<organism evidence="17 18">
    <name type="scientific">Sphingomonas jatrophae</name>
    <dbReference type="NCBI Taxonomy" id="1166337"/>
    <lineage>
        <taxon>Bacteria</taxon>
        <taxon>Pseudomonadati</taxon>
        <taxon>Pseudomonadota</taxon>
        <taxon>Alphaproteobacteria</taxon>
        <taxon>Sphingomonadales</taxon>
        <taxon>Sphingomonadaceae</taxon>
        <taxon>Sphingomonas</taxon>
    </lineage>
</organism>
<keyword evidence="2 11" id="KW-0813">Transport</keyword>
<dbReference type="PANTHER" id="PTHR32552">
    <property type="entry name" value="FERRICHROME IRON RECEPTOR-RELATED"/>
    <property type="match status" value="1"/>
</dbReference>
<feature type="domain" description="TonB-dependent receptor-like beta-barrel" evidence="15">
    <location>
        <begin position="288"/>
        <end position="725"/>
    </location>
</feature>
<evidence type="ECO:0000256" key="8">
    <source>
        <dbReference type="ARBA" id="ARBA00023077"/>
    </source>
</evidence>
<evidence type="ECO:0000256" key="9">
    <source>
        <dbReference type="ARBA" id="ARBA00023136"/>
    </source>
</evidence>
<dbReference type="AlphaFoldDB" id="A0A1I6M182"/>
<dbReference type="Gene3D" id="2.40.170.20">
    <property type="entry name" value="TonB-dependent receptor, beta-barrel domain"/>
    <property type="match status" value="1"/>
</dbReference>
<keyword evidence="10 11" id="KW-0998">Cell outer membrane</keyword>
<dbReference type="Pfam" id="PF00593">
    <property type="entry name" value="TonB_dep_Rec_b-barrel"/>
    <property type="match status" value="1"/>
</dbReference>
<keyword evidence="7" id="KW-0406">Ion transport</keyword>
<evidence type="ECO:0000256" key="10">
    <source>
        <dbReference type="ARBA" id="ARBA00023237"/>
    </source>
</evidence>
<dbReference type="GO" id="GO:0009279">
    <property type="term" value="C:cell outer membrane"/>
    <property type="evidence" value="ECO:0007669"/>
    <property type="project" value="UniProtKB-SubCell"/>
</dbReference>
<dbReference type="Pfam" id="PF07715">
    <property type="entry name" value="Plug"/>
    <property type="match status" value="1"/>
</dbReference>
<keyword evidence="6" id="KW-0408">Iron</keyword>
<accession>A0A1I6M182</accession>
<evidence type="ECO:0000256" key="7">
    <source>
        <dbReference type="ARBA" id="ARBA00023065"/>
    </source>
</evidence>
<feature type="domain" description="TonB-dependent receptor plug" evidence="16">
    <location>
        <begin position="71"/>
        <end position="178"/>
    </location>
</feature>
<evidence type="ECO:0000256" key="5">
    <source>
        <dbReference type="ARBA" id="ARBA00022692"/>
    </source>
</evidence>
<evidence type="ECO:0000313" key="17">
    <source>
        <dbReference type="EMBL" id="SFS09423.1"/>
    </source>
</evidence>
<sequence>MRNRIFAASAAMPALLCAAPVLAQSSAPDNAGASGTIPGTPPAPTSEAEPAPTTDGVGDIVVTARRREESLQSVPVAITAVSGQDLETRGVRSVDDLQRAVPGLNVTGQRRDEANFYIRGQGPGVINSGQRNFTSVATYFAEVPTTIGGPGIFFDLASVQVLKGPQGTLFGRNTTGGAVLFEPVAPVDSFEGYVTARAGNYDYREVEAVLNVPVIDGKVALRLAATAAKRDGFTRSVLSGQKLDGRDYQGYRASLLLTPTDGLRSLTIYDRRDKDQSGTSAVLRQLNPAVATSAALRTFFATQQALGPRRTQIATPLYDEQVSWGVTNKTTWELSDMLTLKNIVAYRRYRANVGNDYDGTPFVTISQLNAQGGRKWQTGQNQFTEEFQIQGQVSAASLNYILGYYHELSKPGFEQEVPQLSFGTLALRRNSNRDVSDALFAHAEIDLTQALQLSGGFRYTWDKRDAGLSVFNTAGACTQRVPAGTGPLVCPFTATGKFKSPTYDATLQYKLGAEILAYVSYRRGYKSGGFNLPSPVQQFTAYDPEKVDDFEIGLKADWDIGVPLRTNLAAFIDKYKDIQISQPITVPGVGLTSLVQNVGKATNKGFEFEGTIVPVRPLSISGYLSYLDAHSDVTVPGTAAIKGRQTAFQPRWKWGVSGRLAVPVAEQLGQVALAADFAYQGKATTNETNPALIGSYPGYGLLNARVELNEIGGSSVDLALFATNLTNKTYILGGFPLASALGYETAFYGEPRMYGVSARVRFGAR</sequence>
<keyword evidence="8 12" id="KW-0798">TonB box</keyword>
<dbReference type="PANTHER" id="PTHR32552:SF81">
    <property type="entry name" value="TONB-DEPENDENT OUTER MEMBRANE RECEPTOR"/>
    <property type="match status" value="1"/>
</dbReference>
<protein>
    <submittedName>
        <fullName evidence="17">Iron complex outermembrane recepter protein</fullName>
    </submittedName>
</protein>
<keyword evidence="4" id="KW-0410">Iron transport</keyword>
<gene>
    <name evidence="17" type="ORF">SAMN05192580_3271</name>
</gene>
<dbReference type="InterPro" id="IPR012910">
    <property type="entry name" value="Plug_dom"/>
</dbReference>
<evidence type="ECO:0000256" key="1">
    <source>
        <dbReference type="ARBA" id="ARBA00004571"/>
    </source>
</evidence>
<evidence type="ECO:0000313" key="18">
    <source>
        <dbReference type="Proteomes" id="UP000198824"/>
    </source>
</evidence>
<evidence type="ECO:0000256" key="13">
    <source>
        <dbReference type="SAM" id="MobiDB-lite"/>
    </source>
</evidence>
<dbReference type="STRING" id="1166337.SAMN05192580_3271"/>
<dbReference type="RefSeq" id="WP_242653533.1">
    <property type="nucleotide sequence ID" value="NZ_FOZG01000003.1"/>
</dbReference>
<feature type="chain" id="PRO_5011739924" evidence="14">
    <location>
        <begin position="24"/>
        <end position="765"/>
    </location>
</feature>
<evidence type="ECO:0000256" key="12">
    <source>
        <dbReference type="RuleBase" id="RU003357"/>
    </source>
</evidence>
<dbReference type="InterPro" id="IPR036942">
    <property type="entry name" value="Beta-barrel_TonB_sf"/>
</dbReference>
<proteinExistence type="inferred from homology"/>
<evidence type="ECO:0000256" key="11">
    <source>
        <dbReference type="PROSITE-ProRule" id="PRU01360"/>
    </source>
</evidence>
<keyword evidence="3 11" id="KW-1134">Transmembrane beta strand</keyword>
<dbReference type="PROSITE" id="PS52016">
    <property type="entry name" value="TONB_DEPENDENT_REC_3"/>
    <property type="match status" value="1"/>
</dbReference>
<evidence type="ECO:0000259" key="15">
    <source>
        <dbReference type="Pfam" id="PF00593"/>
    </source>
</evidence>
<comment type="subcellular location">
    <subcellularLocation>
        <location evidence="1 11">Cell outer membrane</location>
        <topology evidence="1 11">Multi-pass membrane protein</topology>
    </subcellularLocation>
</comment>
<feature type="signal peptide" evidence="14">
    <location>
        <begin position="1"/>
        <end position="23"/>
    </location>
</feature>
<dbReference type="GO" id="GO:0006826">
    <property type="term" value="P:iron ion transport"/>
    <property type="evidence" value="ECO:0007669"/>
    <property type="project" value="UniProtKB-KW"/>
</dbReference>
<keyword evidence="5 11" id="KW-0812">Transmembrane</keyword>
<dbReference type="InterPro" id="IPR000531">
    <property type="entry name" value="Beta-barrel_TonB"/>
</dbReference>
<keyword evidence="18" id="KW-1185">Reference proteome</keyword>
<evidence type="ECO:0000256" key="2">
    <source>
        <dbReference type="ARBA" id="ARBA00022448"/>
    </source>
</evidence>
<name>A0A1I6M182_9SPHN</name>
<feature type="compositionally biased region" description="Low complexity" evidence="13">
    <location>
        <begin position="45"/>
        <end position="54"/>
    </location>
</feature>
<evidence type="ECO:0000256" key="3">
    <source>
        <dbReference type="ARBA" id="ARBA00022452"/>
    </source>
</evidence>
<comment type="similarity">
    <text evidence="11 12">Belongs to the TonB-dependent receptor family.</text>
</comment>
<dbReference type="SUPFAM" id="SSF56935">
    <property type="entry name" value="Porins"/>
    <property type="match status" value="1"/>
</dbReference>
<feature type="region of interest" description="Disordered" evidence="13">
    <location>
        <begin position="27"/>
        <end position="56"/>
    </location>
</feature>
<evidence type="ECO:0000256" key="4">
    <source>
        <dbReference type="ARBA" id="ARBA00022496"/>
    </source>
</evidence>
<evidence type="ECO:0000259" key="16">
    <source>
        <dbReference type="Pfam" id="PF07715"/>
    </source>
</evidence>
<dbReference type="EMBL" id="FOZG01000003">
    <property type="protein sequence ID" value="SFS09423.1"/>
    <property type="molecule type" value="Genomic_DNA"/>
</dbReference>